<dbReference type="EMBL" id="SBIQ01000039">
    <property type="protein sequence ID" value="KAF7683950.1"/>
    <property type="molecule type" value="Genomic_DNA"/>
</dbReference>
<protein>
    <submittedName>
        <fullName evidence="1">Uncharacterized protein</fullName>
    </submittedName>
</protein>
<gene>
    <name evidence="1" type="ORF">TCON_0864</name>
</gene>
<proteinExistence type="predicted"/>
<evidence type="ECO:0000313" key="1">
    <source>
        <dbReference type="EMBL" id="KAF7683950.1"/>
    </source>
</evidence>
<organism evidence="1 2">
    <name type="scientific">Astathelohania contejeani</name>
    <dbReference type="NCBI Taxonomy" id="164912"/>
    <lineage>
        <taxon>Eukaryota</taxon>
        <taxon>Fungi</taxon>
        <taxon>Fungi incertae sedis</taxon>
        <taxon>Microsporidia</taxon>
        <taxon>Astathelohaniidae</taxon>
        <taxon>Astathelohania</taxon>
    </lineage>
</organism>
<evidence type="ECO:0000313" key="2">
    <source>
        <dbReference type="Proteomes" id="UP001516464"/>
    </source>
</evidence>
<comment type="caution">
    <text evidence="1">The sequence shown here is derived from an EMBL/GenBank/DDBJ whole genome shotgun (WGS) entry which is preliminary data.</text>
</comment>
<reference evidence="1 2" key="1">
    <citation type="submission" date="2019-01" db="EMBL/GenBank/DDBJ databases">
        <title>Genomes sequencing and comparative genomics of infectious freshwater microsporidia, Cucumispora dikerogammari and Thelohania contejeani.</title>
        <authorList>
            <person name="Cormier A."/>
            <person name="Giraud I."/>
            <person name="Wattier R."/>
            <person name="Teixeira M."/>
            <person name="Grandjean F."/>
            <person name="Rigaud T."/>
            <person name="Cordaux R."/>
        </authorList>
    </citation>
    <scope>NUCLEOTIDE SEQUENCE [LARGE SCALE GENOMIC DNA]</scope>
    <source>
        <strain evidence="1">T1</strain>
        <tissue evidence="1">Spores</tissue>
    </source>
</reference>
<keyword evidence="2" id="KW-1185">Reference proteome</keyword>
<accession>A0ABQ7I0G6</accession>
<dbReference type="Proteomes" id="UP001516464">
    <property type="component" value="Unassembled WGS sequence"/>
</dbReference>
<sequence>MKMFEIKRKGKILFSKKCLLNLKDEPNIKNVEISDVIKEELNECVTKRKDEIKQYQLNLGPTRYKKCHCCNLLYDNLSEEDLLFHKEIKALKIPKGKLISPNIFLVSNQNLKRKMGHDNVNSNLFIYGKRNIVEGMLLFVQDIPNEIVLMCEDQEIEKKLMEAVRKYLKIKSSYYENIVVKRMFKRVSCK</sequence>
<name>A0ABQ7I0G6_9MICR</name>